<evidence type="ECO:0000313" key="2">
    <source>
        <dbReference type="EMBL" id="KAG9245239.1"/>
    </source>
</evidence>
<reference evidence="2" key="1">
    <citation type="journal article" date="2021" name="IMA Fungus">
        <title>Genomic characterization of three marine fungi, including Emericellopsis atlantica sp. nov. with signatures of a generalist lifestyle and marine biomass degradation.</title>
        <authorList>
            <person name="Hagestad O.C."/>
            <person name="Hou L."/>
            <person name="Andersen J.H."/>
            <person name="Hansen E.H."/>
            <person name="Altermark B."/>
            <person name="Li C."/>
            <person name="Kuhnert E."/>
            <person name="Cox R.J."/>
            <person name="Crous P.W."/>
            <person name="Spatafora J.W."/>
            <person name="Lail K."/>
            <person name="Amirebrahimi M."/>
            <person name="Lipzen A."/>
            <person name="Pangilinan J."/>
            <person name="Andreopoulos W."/>
            <person name="Hayes R.D."/>
            <person name="Ng V."/>
            <person name="Grigoriev I.V."/>
            <person name="Jackson S.A."/>
            <person name="Sutton T.D.S."/>
            <person name="Dobson A.D.W."/>
            <person name="Rama T."/>
        </authorList>
    </citation>
    <scope>NUCLEOTIDE SEQUENCE</scope>
    <source>
        <strain evidence="2">TRa3180A</strain>
    </source>
</reference>
<feature type="region of interest" description="Disordered" evidence="1">
    <location>
        <begin position="995"/>
        <end position="1052"/>
    </location>
</feature>
<feature type="compositionally biased region" description="Acidic residues" evidence="1">
    <location>
        <begin position="1191"/>
        <end position="1203"/>
    </location>
</feature>
<feature type="compositionally biased region" description="Low complexity" evidence="1">
    <location>
        <begin position="252"/>
        <end position="264"/>
    </location>
</feature>
<feature type="compositionally biased region" description="Acidic residues" evidence="1">
    <location>
        <begin position="1096"/>
        <end position="1109"/>
    </location>
</feature>
<dbReference type="PANTHER" id="PTHR31014">
    <property type="entry name" value="MITOCHONDRIAL TRANSLATION SYSTEM COMPONENT PET127-RELATED"/>
    <property type="match status" value="1"/>
</dbReference>
<keyword evidence="3" id="KW-1185">Reference proteome</keyword>
<feature type="compositionally biased region" description="Basic and acidic residues" evidence="1">
    <location>
        <begin position="92"/>
        <end position="104"/>
    </location>
</feature>
<feature type="region of interest" description="Disordered" evidence="1">
    <location>
        <begin position="224"/>
        <end position="276"/>
    </location>
</feature>
<feature type="region of interest" description="Disordered" evidence="1">
    <location>
        <begin position="38"/>
        <end position="147"/>
    </location>
</feature>
<accession>A0A9P7Z442</accession>
<organism evidence="2 3">
    <name type="scientific">Calycina marina</name>
    <dbReference type="NCBI Taxonomy" id="1763456"/>
    <lineage>
        <taxon>Eukaryota</taxon>
        <taxon>Fungi</taxon>
        <taxon>Dikarya</taxon>
        <taxon>Ascomycota</taxon>
        <taxon>Pezizomycotina</taxon>
        <taxon>Leotiomycetes</taxon>
        <taxon>Helotiales</taxon>
        <taxon>Pezizellaceae</taxon>
        <taxon>Calycina</taxon>
    </lineage>
</organism>
<feature type="compositionally biased region" description="Polar residues" evidence="1">
    <location>
        <begin position="1139"/>
        <end position="1168"/>
    </location>
</feature>
<sequence length="1389" mass="155526">MLARGSSRIRPQYICTACRCHILLQSEIWTSRQQFAFSTSQKHNLRNSRIPRSKPEEQGVSPGNVQRLERLRTALPRDVKSEGRTPVGNEGVAKEDVEGGKKSEVTPTKKVVKKRKTQQPPKPPISKGLPLSVSVPKSNTPKEDAPEMVTEHAIATLSPGKGSMKVSKKAKLKALQKSQYGDAKPSVMAEKPEEKASVSATTLRIGRKVRLVASNGKLMELRKVLSNGETDDQEETQSAKEGKTPRKSTLSAARMKATEAAAKRPTATDNNTKPGEMKIAKIPGKHIKFVGHKPDINAEEILEAVKSDIGRKRVTKLIESGKLSPQDTVLAMCALRSTLIRYHGAEYPVLLSEEPLSESSGLNARDHERDEARVLAVGAAKAKAYGVELAKAFHVRKKGAIEGNLRLTNRMAAAVRNHSSASSHHASIRAQNLLKKAAITKKTVLIRNYKPLRPPPSSPQQEMTIKKRMTRLEDNKTNPQPTRRSRPPYERRLIAPGDPAEFKVVKTGPMFMTKAQKTKGLDIKELAPEDLALTPVDQYDQEPVPAVVAGLDRVLFNRGVVDLKDPRTRVYNFDPYLEKITPVSEFNFNALKEYKTSSRDTTLIQLTKDQGKKYTGSTSSMSSALAHFHFLLSQWRPITTTMLSRGFPVEFNTFTTLQRGPAAVFLRWRDGAYAIDADKQYDSSTILMMLGKSMEKLLTLPKHEYEKYLMSNADELPEEARHEPETFHYSTIGDFLLRSQLDAYDPRLPGTGMFDLKTRACISVRMDTKDWKNASGYEIRNSTGELESYEREYYDMTRAAFLKYSLQVRMGRMDGIFVAFHNTERIFGFQYISLNEMDLALHGTEDTAIGDQEFLASLNLLNETLDNVTTKYPEQSVRLHFETRPGETPFMYIFAEPMTEEQIDEIQNSKKEELGKFEEEVLGIIPKDKVKTLEQKKDAEWQTLRIMVEESVREDEMDIQEIRSLAENLLEESEHWDELSPDEKGKCIESLVMSATMSEDSSSSEEANETTLIGDAEGPNDDDVVEEDEDAEIEEQAGEEIVGEEEGDEEIEETIEVSGNVNIGAEEEVLDPDESALLEDLATSVKAKEEAKLEDSPEEQAEDKDEPTLEESAILEDNVPIDSLPEQHTQDTSKEIARQDQSFLENADSSSQNGELTDDIASTTSNDSAEGLAGDMMEEISSEESSIQSESDTDSTLTEDTDVTETSGNLAGSPEKHSLDDLYDLLGTKSTAPEPTEEILPTDTTPKSPVELLAMTLTIRNKINGEYVARPQSLTQGQKWTIEYALDSMGADKKDRAALLYEACKRRRYESLHFDEDDEQDPTSYNNVFMKRLKDLAKSGRRWRKGRDELDMEIPVQVFGEEMIHRRGGFVGAKCEMEGKEKENESAVD</sequence>
<proteinExistence type="predicted"/>
<dbReference type="Proteomes" id="UP000887226">
    <property type="component" value="Unassembled WGS sequence"/>
</dbReference>
<gene>
    <name evidence="2" type="ORF">BJ878DRAFT_502472</name>
</gene>
<feature type="compositionally biased region" description="Basic residues" evidence="1">
    <location>
        <begin position="43"/>
        <end position="52"/>
    </location>
</feature>
<feature type="compositionally biased region" description="Basic and acidic residues" evidence="1">
    <location>
        <begin position="67"/>
        <end position="83"/>
    </location>
</feature>
<dbReference type="PANTHER" id="PTHR31014:SF0">
    <property type="entry name" value="MITOCHONDRIAL TRANSLATION SYSTEM COMPONENT PET127-RELATED"/>
    <property type="match status" value="1"/>
</dbReference>
<protein>
    <submittedName>
        <fullName evidence="2">Mitochondrial protein Pet127-domain-containing protein</fullName>
    </submittedName>
</protein>
<dbReference type="GO" id="GO:0005740">
    <property type="term" value="C:mitochondrial envelope"/>
    <property type="evidence" value="ECO:0007669"/>
    <property type="project" value="TreeGrafter"/>
</dbReference>
<evidence type="ECO:0000313" key="3">
    <source>
        <dbReference type="Proteomes" id="UP000887226"/>
    </source>
</evidence>
<dbReference type="EMBL" id="MU253858">
    <property type="protein sequence ID" value="KAG9245239.1"/>
    <property type="molecule type" value="Genomic_DNA"/>
</dbReference>
<comment type="caution">
    <text evidence="2">The sequence shown here is derived from an EMBL/GenBank/DDBJ whole genome shotgun (WGS) entry which is preliminary data.</text>
</comment>
<feature type="region of interest" description="Disordered" evidence="1">
    <location>
        <begin position="469"/>
        <end position="493"/>
    </location>
</feature>
<dbReference type="OrthoDB" id="10249045at2759"/>
<feature type="compositionally biased region" description="Basic and acidic residues" evidence="1">
    <location>
        <begin position="1128"/>
        <end position="1138"/>
    </location>
</feature>
<dbReference type="Pfam" id="PF08634">
    <property type="entry name" value="Pet127"/>
    <property type="match status" value="1"/>
</dbReference>
<feature type="compositionally biased region" description="Acidic residues" evidence="1">
    <location>
        <begin position="1018"/>
        <end position="1052"/>
    </location>
</feature>
<evidence type="ECO:0000256" key="1">
    <source>
        <dbReference type="SAM" id="MobiDB-lite"/>
    </source>
</evidence>
<dbReference type="GO" id="GO:0000964">
    <property type="term" value="P:mitochondrial RNA 5'-end processing"/>
    <property type="evidence" value="ECO:0007669"/>
    <property type="project" value="TreeGrafter"/>
</dbReference>
<feature type="compositionally biased region" description="Basic and acidic residues" evidence="1">
    <location>
        <begin position="1086"/>
        <end position="1095"/>
    </location>
</feature>
<feature type="region of interest" description="Disordered" evidence="1">
    <location>
        <begin position="1082"/>
        <end position="1218"/>
    </location>
</feature>
<dbReference type="InterPro" id="IPR013943">
    <property type="entry name" value="Pet127"/>
</dbReference>
<name>A0A9P7Z442_9HELO</name>